<keyword evidence="4 8" id="KW-0812">Transmembrane</keyword>
<dbReference type="Proteomes" id="UP001528673">
    <property type="component" value="Unassembled WGS sequence"/>
</dbReference>
<feature type="domain" description="Type II secretion system protein GspF" evidence="9">
    <location>
        <begin position="277"/>
        <end position="399"/>
    </location>
</feature>
<accession>A0ABT5N358</accession>
<feature type="domain" description="Type II secretion system protein GspF" evidence="9">
    <location>
        <begin position="74"/>
        <end position="197"/>
    </location>
</feature>
<evidence type="ECO:0000256" key="2">
    <source>
        <dbReference type="ARBA" id="ARBA00005745"/>
    </source>
</evidence>
<name>A0ABT5N358_9BURK</name>
<keyword evidence="11" id="KW-1185">Reference proteome</keyword>
<proteinExistence type="inferred from homology"/>
<evidence type="ECO:0000313" key="11">
    <source>
        <dbReference type="Proteomes" id="UP001528673"/>
    </source>
</evidence>
<feature type="region of interest" description="Disordered" evidence="7">
    <location>
        <begin position="1"/>
        <end position="22"/>
    </location>
</feature>
<feature type="transmembrane region" description="Helical" evidence="8">
    <location>
        <begin position="224"/>
        <end position="242"/>
    </location>
</feature>
<gene>
    <name evidence="10" type="ORF">PSQ40_19410</name>
</gene>
<dbReference type="Pfam" id="PF00482">
    <property type="entry name" value="T2SSF"/>
    <property type="match status" value="2"/>
</dbReference>
<evidence type="ECO:0000259" key="9">
    <source>
        <dbReference type="Pfam" id="PF00482"/>
    </source>
</evidence>
<evidence type="ECO:0000256" key="6">
    <source>
        <dbReference type="ARBA" id="ARBA00023136"/>
    </source>
</evidence>
<dbReference type="Gene3D" id="1.20.81.30">
    <property type="entry name" value="Type II secretion system (T2SS), domain F"/>
    <property type="match status" value="2"/>
</dbReference>
<keyword evidence="6 8" id="KW-0472">Membrane</keyword>
<dbReference type="PANTHER" id="PTHR30012">
    <property type="entry name" value="GENERAL SECRETION PATHWAY PROTEIN"/>
    <property type="match status" value="1"/>
</dbReference>
<dbReference type="PANTHER" id="PTHR30012:SF4">
    <property type="entry name" value="MSHA BIOGENESIS PROTEIN MSHG"/>
    <property type="match status" value="1"/>
</dbReference>
<feature type="transmembrane region" description="Helical" evidence="8">
    <location>
        <begin position="380"/>
        <end position="401"/>
    </location>
</feature>
<evidence type="ECO:0000256" key="7">
    <source>
        <dbReference type="SAM" id="MobiDB-lite"/>
    </source>
</evidence>
<keyword evidence="5 8" id="KW-1133">Transmembrane helix</keyword>
<organism evidence="10 11">
    <name type="scientific">Curvibacter cyanobacteriorum</name>
    <dbReference type="NCBI Taxonomy" id="3026422"/>
    <lineage>
        <taxon>Bacteria</taxon>
        <taxon>Pseudomonadati</taxon>
        <taxon>Pseudomonadota</taxon>
        <taxon>Betaproteobacteria</taxon>
        <taxon>Burkholderiales</taxon>
        <taxon>Comamonadaceae</taxon>
        <taxon>Curvibacter</taxon>
    </lineage>
</organism>
<evidence type="ECO:0000256" key="1">
    <source>
        <dbReference type="ARBA" id="ARBA00004651"/>
    </source>
</evidence>
<evidence type="ECO:0000313" key="10">
    <source>
        <dbReference type="EMBL" id="MDD0840753.1"/>
    </source>
</evidence>
<protein>
    <submittedName>
        <fullName evidence="10">Type II secretion system F family protein</fullName>
    </submittedName>
</protein>
<dbReference type="InterPro" id="IPR018076">
    <property type="entry name" value="T2SS_GspF_dom"/>
</dbReference>
<evidence type="ECO:0000256" key="4">
    <source>
        <dbReference type="ARBA" id="ARBA00022692"/>
    </source>
</evidence>
<dbReference type="PRINTS" id="PR00812">
    <property type="entry name" value="BCTERIALGSPF"/>
</dbReference>
<dbReference type="InterPro" id="IPR003004">
    <property type="entry name" value="GspF/PilC"/>
</dbReference>
<keyword evidence="3" id="KW-1003">Cell membrane</keyword>
<evidence type="ECO:0000256" key="5">
    <source>
        <dbReference type="ARBA" id="ARBA00022989"/>
    </source>
</evidence>
<comment type="similarity">
    <text evidence="2">Belongs to the GSP F family.</text>
</comment>
<dbReference type="EMBL" id="JAQSIP010000012">
    <property type="protein sequence ID" value="MDD0840753.1"/>
    <property type="molecule type" value="Genomic_DNA"/>
</dbReference>
<dbReference type="RefSeq" id="WP_273953538.1">
    <property type="nucleotide sequence ID" value="NZ_JAQSIP010000012.1"/>
</dbReference>
<sequence length="412" mass="44895">MPQFRYLGRDDRGQKSQGEMQGQDAQSVARDLLAQRITPLTIDLVRGPSLTERLQAWLVALREPRVTAQDLQLFSRQIHTLLKSGVPILRALEGLRQSAVNPAMGRVVQEVASGLQSGRDLSSCLARHPRVFSHFYCSMVQVGELTGRLDEVFLNLAEHLEFEREMVERVSSALRYPSFVVAAIAGAMVIINLLVIPAFAKVFASFHAQLPWLTRVLIATSQGMVQYGGLLLLALVLLGLSLRHALNQPAGRLLWDRLKLRLPLAGPIATKAVLARFCASFAMSMRSGVPIASGLASVALAVDNAHLRTLVERMRDGIERGDSVHRNAVAAGVFTPVILQMIAVGEETGCLDDMMDEVAQLYRGEVDFQLKRLSAQIEPILIVVLGALVMVLALGVFLPMWDLGAAARGGAG</sequence>
<comment type="subcellular location">
    <subcellularLocation>
        <location evidence="1">Cell membrane</location>
        <topology evidence="1">Multi-pass membrane protein</topology>
    </subcellularLocation>
</comment>
<dbReference type="InterPro" id="IPR042094">
    <property type="entry name" value="T2SS_GspF_sf"/>
</dbReference>
<evidence type="ECO:0000256" key="3">
    <source>
        <dbReference type="ARBA" id="ARBA00022475"/>
    </source>
</evidence>
<evidence type="ECO:0000256" key="8">
    <source>
        <dbReference type="SAM" id="Phobius"/>
    </source>
</evidence>
<comment type="caution">
    <text evidence="10">The sequence shown here is derived from an EMBL/GenBank/DDBJ whole genome shotgun (WGS) entry which is preliminary data.</text>
</comment>
<feature type="transmembrane region" description="Helical" evidence="8">
    <location>
        <begin position="179"/>
        <end position="204"/>
    </location>
</feature>
<reference evidence="10 11" key="1">
    <citation type="submission" date="2023-02" db="EMBL/GenBank/DDBJ databases">
        <title>Bacterial whole genomic sequence of Curvibacter sp. HBC61.</title>
        <authorList>
            <person name="Le V."/>
            <person name="Ko S.-R."/>
            <person name="Ahn C.-Y."/>
            <person name="Oh H.-M."/>
        </authorList>
    </citation>
    <scope>NUCLEOTIDE SEQUENCE [LARGE SCALE GENOMIC DNA]</scope>
    <source>
        <strain evidence="10 11">HBC61</strain>
    </source>
</reference>